<dbReference type="InterPro" id="IPR003777">
    <property type="entry name" value="XdhC_CoxI"/>
</dbReference>
<evidence type="ECO:0000313" key="3">
    <source>
        <dbReference type="EMBL" id="AMJ74055.1"/>
    </source>
</evidence>
<reference evidence="3 4" key="1">
    <citation type="submission" date="2015-12" db="EMBL/GenBank/DDBJ databases">
        <title>Intraspecies pangenome expansion in the marine bacterium Alteromonas.</title>
        <authorList>
            <person name="Lopez-Perez M."/>
            <person name="Rodriguez-Valera F."/>
        </authorList>
    </citation>
    <scope>NUCLEOTIDE SEQUENCE [LARGE SCALE GENOMIC DNA]</scope>
    <source>
        <strain evidence="3 4">LMG 21861</strain>
    </source>
</reference>
<dbReference type="InterPro" id="IPR014308">
    <property type="entry name" value="Xanthine_DH_XdhC"/>
</dbReference>
<evidence type="ECO:0000259" key="2">
    <source>
        <dbReference type="Pfam" id="PF13478"/>
    </source>
</evidence>
<sequence length="289" mass="31372">MKASTWYEAVAQCQQDGAPYVIVTVISIAGSTPREAGSKMVVTDAQSIDTIGGGHLEFDAIKTAREMLSTGTGSVGEQGKNNASTEIRSYPLSSKLGQCCGGAVKVLFEVCNRHAQHIAIFGAGHVAKALVPILAQLPLRISWIDSREDLFSHPLPANVKKVVEEAPETEVRGLEENTWLVILTHDHQLDYRITEQALKYPALPFVGLIGSQTKAKRFITKLEHRGFNESDLARLATPIGDTSIPGKRPIEVAVSIASQIIQRLHASEDNNQDTAVTKAATFKNKEHNV</sequence>
<dbReference type="RefSeq" id="WP_057792612.1">
    <property type="nucleotide sequence ID" value="NZ_CP013926.1"/>
</dbReference>
<feature type="domain" description="XdhC- CoxI" evidence="1">
    <location>
        <begin position="14"/>
        <end position="72"/>
    </location>
</feature>
<accession>A0ABM5YI44</accession>
<protein>
    <submittedName>
        <fullName evidence="3">Xanthine dehydrogenase accessory protein XdhC</fullName>
    </submittedName>
</protein>
<dbReference type="InterPro" id="IPR027051">
    <property type="entry name" value="XdhC_Rossmann_dom"/>
</dbReference>
<dbReference type="PANTHER" id="PTHR30388">
    <property type="entry name" value="ALDEHYDE OXIDOREDUCTASE MOLYBDENUM COFACTOR ASSEMBLY PROTEIN"/>
    <property type="match status" value="1"/>
</dbReference>
<dbReference type="Pfam" id="PF02625">
    <property type="entry name" value="XdhC_CoxI"/>
    <property type="match status" value="1"/>
</dbReference>
<keyword evidence="4" id="KW-1185">Reference proteome</keyword>
<evidence type="ECO:0000313" key="4">
    <source>
        <dbReference type="Proteomes" id="UP000056750"/>
    </source>
</evidence>
<dbReference type="InterPro" id="IPR052698">
    <property type="entry name" value="MoCofactor_Util/Proc"/>
</dbReference>
<dbReference type="Pfam" id="PF13478">
    <property type="entry name" value="XdhC_C"/>
    <property type="match status" value="1"/>
</dbReference>
<evidence type="ECO:0000259" key="1">
    <source>
        <dbReference type="Pfam" id="PF02625"/>
    </source>
</evidence>
<dbReference type="Gene3D" id="3.40.50.720">
    <property type="entry name" value="NAD(P)-binding Rossmann-like Domain"/>
    <property type="match status" value="1"/>
</dbReference>
<name>A0ABM5YI44_9ALTE</name>
<proteinExistence type="predicted"/>
<gene>
    <name evidence="3" type="ORF">AVL57_08735</name>
</gene>
<feature type="domain" description="XdhC Rossmann" evidence="2">
    <location>
        <begin position="119"/>
        <end position="260"/>
    </location>
</feature>
<dbReference type="PANTHER" id="PTHR30388:SF6">
    <property type="entry name" value="XANTHINE DEHYDROGENASE SUBUNIT A-RELATED"/>
    <property type="match status" value="1"/>
</dbReference>
<dbReference type="EMBL" id="CP013926">
    <property type="protein sequence ID" value="AMJ74055.1"/>
    <property type="molecule type" value="Genomic_DNA"/>
</dbReference>
<dbReference type="Proteomes" id="UP000056750">
    <property type="component" value="Chromosome"/>
</dbReference>
<dbReference type="NCBIfam" id="TIGR02964">
    <property type="entry name" value="xanthine_xdhC"/>
    <property type="match status" value="1"/>
</dbReference>
<organism evidence="3 4">
    <name type="scientific">Alteromonas stellipolaris</name>
    <dbReference type="NCBI Taxonomy" id="233316"/>
    <lineage>
        <taxon>Bacteria</taxon>
        <taxon>Pseudomonadati</taxon>
        <taxon>Pseudomonadota</taxon>
        <taxon>Gammaproteobacteria</taxon>
        <taxon>Alteromonadales</taxon>
        <taxon>Alteromonadaceae</taxon>
        <taxon>Alteromonas/Salinimonas group</taxon>
        <taxon>Alteromonas</taxon>
    </lineage>
</organism>